<reference evidence="1 2" key="1">
    <citation type="submission" date="2019-09" db="EMBL/GenBank/DDBJ databases">
        <authorList>
            <person name="Chandra G."/>
            <person name="Truman W A."/>
        </authorList>
    </citation>
    <scope>NUCLEOTIDE SEQUENCE [LARGE SCALE GENOMIC DNA]</scope>
    <source>
        <strain evidence="1">PS718</strain>
    </source>
</reference>
<accession>A0A5E7CI72</accession>
<protein>
    <submittedName>
        <fullName evidence="1">Uncharacterized protein</fullName>
    </submittedName>
</protein>
<dbReference type="EMBL" id="CABVHX010000011">
    <property type="protein sequence ID" value="VVO04487.1"/>
    <property type="molecule type" value="Genomic_DNA"/>
</dbReference>
<name>A0A5E7CI72_PSEFL</name>
<dbReference type="RefSeq" id="WP_191626452.1">
    <property type="nucleotide sequence ID" value="NZ_CABVHX010000011.1"/>
</dbReference>
<proteinExistence type="predicted"/>
<organism evidence="1 2">
    <name type="scientific">Pseudomonas fluorescens</name>
    <dbReference type="NCBI Taxonomy" id="294"/>
    <lineage>
        <taxon>Bacteria</taxon>
        <taxon>Pseudomonadati</taxon>
        <taxon>Pseudomonadota</taxon>
        <taxon>Gammaproteobacteria</taxon>
        <taxon>Pseudomonadales</taxon>
        <taxon>Pseudomonadaceae</taxon>
        <taxon>Pseudomonas</taxon>
    </lineage>
</organism>
<dbReference type="AlphaFoldDB" id="A0A5E7CI72"/>
<evidence type="ECO:0000313" key="1">
    <source>
        <dbReference type="EMBL" id="VVO04487.1"/>
    </source>
</evidence>
<gene>
    <name evidence="1" type="ORF">PS718_02933</name>
</gene>
<dbReference type="Proteomes" id="UP000325375">
    <property type="component" value="Unassembled WGS sequence"/>
</dbReference>
<evidence type="ECO:0000313" key="2">
    <source>
        <dbReference type="Proteomes" id="UP000325375"/>
    </source>
</evidence>
<sequence length="68" mass="7597">MIGGGTSEGNMAYGTVDLGFSAWRLFRYVRADYVRVYENSNKTASIFGAFSDVTTINSVYQEVKKNDK</sequence>